<keyword evidence="4" id="KW-0378">Hydrolase</keyword>
<dbReference type="RefSeq" id="WP_301160493.1">
    <property type="nucleotide sequence ID" value="NZ_JAUHQB010000006.1"/>
</dbReference>
<evidence type="ECO:0000313" key="4">
    <source>
        <dbReference type="EMBL" id="MDN4483722.1"/>
    </source>
</evidence>
<comment type="caution">
    <text evidence="4">The sequence shown here is derived from an EMBL/GenBank/DDBJ whole genome shotgun (WGS) entry which is preliminary data.</text>
</comment>
<dbReference type="Proteomes" id="UP001172756">
    <property type="component" value="Unassembled WGS sequence"/>
</dbReference>
<dbReference type="PANTHER" id="PTHR21666:SF289">
    <property type="entry name" value="L-ALA--D-GLU ENDOPEPTIDASE"/>
    <property type="match status" value="1"/>
</dbReference>
<dbReference type="PANTHER" id="PTHR21666">
    <property type="entry name" value="PEPTIDASE-RELATED"/>
    <property type="match status" value="1"/>
</dbReference>
<evidence type="ECO:0000259" key="3">
    <source>
        <dbReference type="Pfam" id="PF01551"/>
    </source>
</evidence>
<feature type="chain" id="PRO_5044261325" evidence="2">
    <location>
        <begin position="29"/>
        <end position="178"/>
    </location>
</feature>
<sequence length="178" mass="18125">MRIRRRRRGAAAALVALALAIATLGATAPAGRAVVPGSGEGVAPVLDAPVEPLRAVRLFDPPARPWLPGHRGVDLIAHVGAPVLSPGAGVVTFAGRVVDRGVVTIDHGSLRSSLEPVDAQVPAGTAVHAGEPVGVVGSEPGHCAPTTCVHWGVRAGDSYVDPLDVLRGFGPIILLPDR</sequence>
<name>A0AB35MIZ5_9MICO</name>
<dbReference type="InterPro" id="IPR016047">
    <property type="entry name" value="M23ase_b-sheet_dom"/>
</dbReference>
<protein>
    <submittedName>
        <fullName evidence="4">M23 family metallopeptidase</fullName>
        <ecNumber evidence="4">3.4.-.-</ecNumber>
    </submittedName>
</protein>
<dbReference type="SUPFAM" id="SSF51261">
    <property type="entry name" value="Duplicated hybrid motif"/>
    <property type="match status" value="1"/>
</dbReference>
<evidence type="ECO:0000313" key="5">
    <source>
        <dbReference type="Proteomes" id="UP001172756"/>
    </source>
</evidence>
<dbReference type="EMBL" id="JAUHQB010000006">
    <property type="protein sequence ID" value="MDN4483722.1"/>
    <property type="molecule type" value="Genomic_DNA"/>
</dbReference>
<dbReference type="CDD" id="cd12797">
    <property type="entry name" value="M23_peptidase"/>
    <property type="match status" value="1"/>
</dbReference>
<feature type="domain" description="M23ase beta-sheet core" evidence="3">
    <location>
        <begin position="69"/>
        <end position="162"/>
    </location>
</feature>
<dbReference type="InterPro" id="IPR011055">
    <property type="entry name" value="Dup_hybrid_motif"/>
</dbReference>
<dbReference type="InterPro" id="IPR050570">
    <property type="entry name" value="Cell_wall_metabolism_enzyme"/>
</dbReference>
<dbReference type="Pfam" id="PF01551">
    <property type="entry name" value="Peptidase_M23"/>
    <property type="match status" value="1"/>
</dbReference>
<organism evidence="4 5">
    <name type="scientific">Demequina lignilytica</name>
    <dbReference type="NCBI Taxonomy" id="3051663"/>
    <lineage>
        <taxon>Bacteria</taxon>
        <taxon>Bacillati</taxon>
        <taxon>Actinomycetota</taxon>
        <taxon>Actinomycetes</taxon>
        <taxon>Micrococcales</taxon>
        <taxon>Demequinaceae</taxon>
        <taxon>Demequina</taxon>
    </lineage>
</organism>
<dbReference type="AlphaFoldDB" id="A0AB35MIZ5"/>
<feature type="signal peptide" evidence="2">
    <location>
        <begin position="1"/>
        <end position="28"/>
    </location>
</feature>
<proteinExistence type="predicted"/>
<evidence type="ECO:0000256" key="2">
    <source>
        <dbReference type="SAM" id="SignalP"/>
    </source>
</evidence>
<dbReference type="Gene3D" id="2.70.70.10">
    <property type="entry name" value="Glucose Permease (Domain IIA)"/>
    <property type="match status" value="1"/>
</dbReference>
<gene>
    <name evidence="4" type="ORF">QQ002_09265</name>
</gene>
<evidence type="ECO:0000256" key="1">
    <source>
        <dbReference type="ARBA" id="ARBA00022729"/>
    </source>
</evidence>
<keyword evidence="1 2" id="KW-0732">Signal</keyword>
<dbReference type="GO" id="GO:0004222">
    <property type="term" value="F:metalloendopeptidase activity"/>
    <property type="evidence" value="ECO:0007669"/>
    <property type="project" value="TreeGrafter"/>
</dbReference>
<dbReference type="EC" id="3.4.-.-" evidence="4"/>
<accession>A0AB35MIZ5</accession>
<reference evidence="4 5" key="1">
    <citation type="submission" date="2023-06" db="EMBL/GenBank/DDBJ databases">
        <title>SYSU T0a273.</title>
        <authorList>
            <person name="Gao L."/>
            <person name="Fang B.-Z."/>
            <person name="Li W.-J."/>
        </authorList>
    </citation>
    <scope>NUCLEOTIDE SEQUENCE [LARGE SCALE GENOMIC DNA]</scope>
    <source>
        <strain evidence="4 5">SYSU T0a273</strain>
    </source>
</reference>